<gene>
    <name evidence="2" type="ORF">QQX09_07370</name>
</gene>
<keyword evidence="1" id="KW-1133">Transmembrane helix</keyword>
<protein>
    <recommendedName>
        <fullName evidence="4">Zinc-finger</fullName>
    </recommendedName>
</protein>
<evidence type="ECO:0000256" key="1">
    <source>
        <dbReference type="SAM" id="Phobius"/>
    </source>
</evidence>
<reference evidence="2" key="1">
    <citation type="submission" date="2023-06" db="EMBL/GenBank/DDBJ databases">
        <title>Sysu t00192.</title>
        <authorList>
            <person name="Gao L."/>
            <person name="Fang B.-Z."/>
            <person name="Li W.-J."/>
        </authorList>
    </citation>
    <scope>NUCLEOTIDE SEQUENCE</scope>
    <source>
        <strain evidence="2">SYSU T00192</strain>
    </source>
</reference>
<dbReference type="Proteomes" id="UP001172728">
    <property type="component" value="Unassembled WGS sequence"/>
</dbReference>
<keyword evidence="1" id="KW-0812">Transmembrane</keyword>
<proteinExistence type="predicted"/>
<evidence type="ECO:0008006" key="4">
    <source>
        <dbReference type="Google" id="ProtNLM"/>
    </source>
</evidence>
<evidence type="ECO:0000313" key="3">
    <source>
        <dbReference type="Proteomes" id="UP001172728"/>
    </source>
</evidence>
<feature type="transmembrane region" description="Helical" evidence="1">
    <location>
        <begin position="94"/>
        <end position="115"/>
    </location>
</feature>
<sequence length="280" mass="29784">MTGRHLGDRIHDLLDHRLSSEAAAEAMAHLEGCDDCAARWRELRAAREALHSSEAGIDLRFTAQLLDRDRMAEIAQQETRRRARAARGRDRRPAVLTLSLTLILVAVVGAAYVAGAPEDVDPGLSAQADTAGQSVVSMDSSSLREEGVSGDWIQPDWQSTGFIPVKGSVREASNGARYLAYTLLTGAEPVLVLEQQGRLRGDRVASLPRVDAGGLDAYVVSTSPSSLAWQAGDIVVALSCSCALDTLEEVAAAFPQEDEPGPVDQVMTGLGVFADALTGH</sequence>
<organism evidence="2 3">
    <name type="scientific">Demequina litoralis</name>
    <dbReference type="NCBI Taxonomy" id="3051660"/>
    <lineage>
        <taxon>Bacteria</taxon>
        <taxon>Bacillati</taxon>
        <taxon>Actinomycetota</taxon>
        <taxon>Actinomycetes</taxon>
        <taxon>Micrococcales</taxon>
        <taxon>Demequinaceae</taxon>
        <taxon>Demequina</taxon>
    </lineage>
</organism>
<accession>A0ABT8G964</accession>
<keyword evidence="1" id="KW-0472">Membrane</keyword>
<dbReference type="RefSeq" id="WP_301132939.1">
    <property type="nucleotide sequence ID" value="NZ_JAUHPW010000004.1"/>
</dbReference>
<name>A0ABT8G964_9MICO</name>
<comment type="caution">
    <text evidence="2">The sequence shown here is derived from an EMBL/GenBank/DDBJ whole genome shotgun (WGS) entry which is preliminary data.</text>
</comment>
<dbReference type="EMBL" id="JAUHPW010000004">
    <property type="protein sequence ID" value="MDN4475671.1"/>
    <property type="molecule type" value="Genomic_DNA"/>
</dbReference>
<evidence type="ECO:0000313" key="2">
    <source>
        <dbReference type="EMBL" id="MDN4475671.1"/>
    </source>
</evidence>
<keyword evidence="3" id="KW-1185">Reference proteome</keyword>